<dbReference type="SUPFAM" id="SSF57701">
    <property type="entry name" value="Zn2/Cys6 DNA-binding domain"/>
    <property type="match status" value="1"/>
</dbReference>
<accession>A0A6A6J114</accession>
<dbReference type="InterPro" id="IPR053178">
    <property type="entry name" value="Osmoadaptation_assoc"/>
</dbReference>
<sequence>MVGVAGKSKACRTCKKRRIKCDEGKPTCERCKKSGYACAGYSTGLQFINTSTAPFNQPTSNQSSAPIQLVGNTPVRVVPRIRTAELPMELSLAAFQSEVCTAFMLHNFVWKTYGNGWLEPAAQELLDQLSTQAVRALSGIFFGIFHHKEDIQLQACLHYGKVLAQLRMRLAEPSGEGVERMIIPVLVLLMHASYEEDQAAAVSHVKGLIMLLQVAGPFRFQNVPATSFILARQPLFLASEEWKTIPWALDPASKSQQNHLTDILVDIPGLLFRAGELQHNNDDPSARLAHLERVKATLFFLYCWRYTWELLNPDAAYETKPTAAEAKTRVIARRLHFRGSHENAAEILLYNAIQLFLLGLIEPLSDLTTTAADTTIAQQTAFLAATATSFPLSTHPRGALLLPDDVDTLRDLAIEICRAFEFQMHAPEKSRGSNLFFLFPLGIAYEMLKADADYKAWMKGMLDRTPVTSGYAVGRNRWFGKYYFPKRK</sequence>
<keyword evidence="4" id="KW-1185">Reference proteome</keyword>
<evidence type="ECO:0000313" key="4">
    <source>
        <dbReference type="Proteomes" id="UP000800094"/>
    </source>
</evidence>
<dbReference type="PANTHER" id="PTHR38111:SF2">
    <property type="entry name" value="FINGER DOMAIN PROTEIN, PUTATIVE (AFU_ORTHOLOGUE AFUA_1G01560)-RELATED"/>
    <property type="match status" value="1"/>
</dbReference>
<dbReference type="AlphaFoldDB" id="A0A6A6J114"/>
<protein>
    <recommendedName>
        <fullName evidence="2">Zn(2)-C6 fungal-type domain-containing protein</fullName>
    </recommendedName>
</protein>
<dbReference type="Proteomes" id="UP000800094">
    <property type="component" value="Unassembled WGS sequence"/>
</dbReference>
<keyword evidence="1" id="KW-0539">Nucleus</keyword>
<dbReference type="PANTHER" id="PTHR38111">
    <property type="entry name" value="ZN(2)-C6 FUNGAL-TYPE DOMAIN-CONTAINING PROTEIN-RELATED"/>
    <property type="match status" value="1"/>
</dbReference>
<evidence type="ECO:0000313" key="3">
    <source>
        <dbReference type="EMBL" id="KAF2255560.1"/>
    </source>
</evidence>
<feature type="domain" description="Zn(2)-C6 fungal-type" evidence="2">
    <location>
        <begin position="10"/>
        <end position="38"/>
    </location>
</feature>
<dbReference type="InterPro" id="IPR036864">
    <property type="entry name" value="Zn2-C6_fun-type_DNA-bd_sf"/>
</dbReference>
<dbReference type="CDD" id="cd00067">
    <property type="entry name" value="GAL4"/>
    <property type="match status" value="1"/>
</dbReference>
<dbReference type="GeneID" id="54585747"/>
<dbReference type="PROSITE" id="PS50048">
    <property type="entry name" value="ZN2_CY6_FUNGAL_2"/>
    <property type="match status" value="1"/>
</dbReference>
<dbReference type="SMART" id="SM00066">
    <property type="entry name" value="GAL4"/>
    <property type="match status" value="1"/>
</dbReference>
<dbReference type="OrthoDB" id="3525185at2759"/>
<organism evidence="3 4">
    <name type="scientific">Trematosphaeria pertusa</name>
    <dbReference type="NCBI Taxonomy" id="390896"/>
    <lineage>
        <taxon>Eukaryota</taxon>
        <taxon>Fungi</taxon>
        <taxon>Dikarya</taxon>
        <taxon>Ascomycota</taxon>
        <taxon>Pezizomycotina</taxon>
        <taxon>Dothideomycetes</taxon>
        <taxon>Pleosporomycetidae</taxon>
        <taxon>Pleosporales</taxon>
        <taxon>Massarineae</taxon>
        <taxon>Trematosphaeriaceae</taxon>
        <taxon>Trematosphaeria</taxon>
    </lineage>
</organism>
<evidence type="ECO:0000256" key="1">
    <source>
        <dbReference type="ARBA" id="ARBA00023242"/>
    </source>
</evidence>
<dbReference type="RefSeq" id="XP_033690564.1">
    <property type="nucleotide sequence ID" value="XM_033832417.1"/>
</dbReference>
<dbReference type="Gene3D" id="4.10.240.10">
    <property type="entry name" value="Zn(2)-C6 fungal-type DNA-binding domain"/>
    <property type="match status" value="1"/>
</dbReference>
<dbReference type="GO" id="GO:0008270">
    <property type="term" value="F:zinc ion binding"/>
    <property type="evidence" value="ECO:0007669"/>
    <property type="project" value="InterPro"/>
</dbReference>
<reference evidence="3" key="1">
    <citation type="journal article" date="2020" name="Stud. Mycol.">
        <title>101 Dothideomycetes genomes: a test case for predicting lifestyles and emergence of pathogens.</title>
        <authorList>
            <person name="Haridas S."/>
            <person name="Albert R."/>
            <person name="Binder M."/>
            <person name="Bloem J."/>
            <person name="Labutti K."/>
            <person name="Salamov A."/>
            <person name="Andreopoulos B."/>
            <person name="Baker S."/>
            <person name="Barry K."/>
            <person name="Bills G."/>
            <person name="Bluhm B."/>
            <person name="Cannon C."/>
            <person name="Castanera R."/>
            <person name="Culley D."/>
            <person name="Daum C."/>
            <person name="Ezra D."/>
            <person name="Gonzalez J."/>
            <person name="Henrissat B."/>
            <person name="Kuo A."/>
            <person name="Liang C."/>
            <person name="Lipzen A."/>
            <person name="Lutzoni F."/>
            <person name="Magnuson J."/>
            <person name="Mondo S."/>
            <person name="Nolan M."/>
            <person name="Ohm R."/>
            <person name="Pangilinan J."/>
            <person name="Park H.-J."/>
            <person name="Ramirez L."/>
            <person name="Alfaro M."/>
            <person name="Sun H."/>
            <person name="Tritt A."/>
            <person name="Yoshinaga Y."/>
            <person name="Zwiers L.-H."/>
            <person name="Turgeon B."/>
            <person name="Goodwin S."/>
            <person name="Spatafora J."/>
            <person name="Crous P."/>
            <person name="Grigoriev I."/>
        </authorList>
    </citation>
    <scope>NUCLEOTIDE SEQUENCE</scope>
    <source>
        <strain evidence="3">CBS 122368</strain>
    </source>
</reference>
<name>A0A6A6J114_9PLEO</name>
<proteinExistence type="predicted"/>
<dbReference type="EMBL" id="ML987189">
    <property type="protein sequence ID" value="KAF2255560.1"/>
    <property type="molecule type" value="Genomic_DNA"/>
</dbReference>
<gene>
    <name evidence="3" type="ORF">BU26DRAFT_557075</name>
</gene>
<evidence type="ECO:0000259" key="2">
    <source>
        <dbReference type="PROSITE" id="PS50048"/>
    </source>
</evidence>
<dbReference type="GO" id="GO:0000981">
    <property type="term" value="F:DNA-binding transcription factor activity, RNA polymerase II-specific"/>
    <property type="evidence" value="ECO:0007669"/>
    <property type="project" value="InterPro"/>
</dbReference>
<dbReference type="InterPro" id="IPR001138">
    <property type="entry name" value="Zn2Cys6_DnaBD"/>
</dbReference>
<dbReference type="PROSITE" id="PS00463">
    <property type="entry name" value="ZN2_CY6_FUNGAL_1"/>
    <property type="match status" value="1"/>
</dbReference>
<dbReference type="Pfam" id="PF00172">
    <property type="entry name" value="Zn_clus"/>
    <property type="match status" value="1"/>
</dbReference>